<dbReference type="RefSeq" id="WP_344007603.1">
    <property type="nucleotide sequence ID" value="NZ_BAAAGU010000103.1"/>
</dbReference>
<keyword evidence="3" id="KW-1185">Reference proteome</keyword>
<reference evidence="2 3" key="1">
    <citation type="journal article" date="2019" name="Int. J. Syst. Evol. Microbiol.">
        <title>The Global Catalogue of Microorganisms (GCM) 10K type strain sequencing project: providing services to taxonomists for standard genome sequencing and annotation.</title>
        <authorList>
            <consortium name="The Broad Institute Genomics Platform"/>
            <consortium name="The Broad Institute Genome Sequencing Center for Infectious Disease"/>
            <person name="Wu L."/>
            <person name="Ma J."/>
        </authorList>
    </citation>
    <scope>NUCLEOTIDE SEQUENCE [LARGE SCALE GENOMIC DNA]</scope>
    <source>
        <strain evidence="2 3">JCM 10367</strain>
    </source>
</reference>
<accession>A0ABN1HX10</accession>
<sequence length="264" mass="30308">MAKVKKQDDGCWIWTGFLTDAGYGKFRVGDKMERAHRWILAHALGRELTADEVACHTCDNRACVRPDHLYAGDTFTNMRDMVSRERRPSTALHADCDHENTKPERQKCVRVNGPKQIQRPGMDPYERFMENVDSETTPDGCHPWIGRKSEQGRGKFGIRKDGKRKQYMATRWLMEHVLGRELKPNEVVRHKCDNPICVRREHLELGTAAENSRDIVERGRNVNAAKTHCKWGHPFDAENTYIQPSTGKRQCKACRRGRPTPASA</sequence>
<dbReference type="InterPro" id="IPR044925">
    <property type="entry name" value="His-Me_finger_sf"/>
</dbReference>
<evidence type="ECO:0000259" key="1">
    <source>
        <dbReference type="Pfam" id="PF13392"/>
    </source>
</evidence>
<name>A0ABN1HX10_9ACTN</name>
<protein>
    <recommendedName>
        <fullName evidence="1">HNH nuclease domain-containing protein</fullName>
    </recommendedName>
</protein>
<dbReference type="EMBL" id="BAAAGU010000103">
    <property type="protein sequence ID" value="GAA0671541.1"/>
    <property type="molecule type" value="Genomic_DNA"/>
</dbReference>
<dbReference type="Gene3D" id="3.90.75.10">
    <property type="entry name" value="Homing Intron 3 (I-ppo) Encoded Endonuclease, Chain A"/>
    <property type="match status" value="1"/>
</dbReference>
<dbReference type="Gene3D" id="3.90.75.20">
    <property type="match status" value="1"/>
</dbReference>
<organism evidence="2 3">
    <name type="scientific">Streptomyces thermocarboxydovorans</name>
    <dbReference type="NCBI Taxonomy" id="59298"/>
    <lineage>
        <taxon>Bacteria</taxon>
        <taxon>Bacillati</taxon>
        <taxon>Actinomycetota</taxon>
        <taxon>Actinomycetes</taxon>
        <taxon>Kitasatosporales</taxon>
        <taxon>Streptomycetaceae</taxon>
        <taxon>Streptomyces</taxon>
    </lineage>
</organism>
<comment type="caution">
    <text evidence="2">The sequence shown here is derived from an EMBL/GenBank/DDBJ whole genome shotgun (WGS) entry which is preliminary data.</text>
</comment>
<dbReference type="Pfam" id="PF13392">
    <property type="entry name" value="HNH_3"/>
    <property type="match status" value="1"/>
</dbReference>
<dbReference type="Proteomes" id="UP001500724">
    <property type="component" value="Unassembled WGS sequence"/>
</dbReference>
<gene>
    <name evidence="2" type="ORF">GCM10009535_59080</name>
</gene>
<dbReference type="InterPro" id="IPR044930">
    <property type="entry name" value="Homing_endonuclease_His-Me"/>
</dbReference>
<evidence type="ECO:0000313" key="2">
    <source>
        <dbReference type="EMBL" id="GAA0671541.1"/>
    </source>
</evidence>
<feature type="domain" description="HNH nuclease" evidence="1">
    <location>
        <begin position="168"/>
        <end position="213"/>
    </location>
</feature>
<dbReference type="SUPFAM" id="SSF54060">
    <property type="entry name" value="His-Me finger endonucleases"/>
    <property type="match status" value="2"/>
</dbReference>
<proteinExistence type="predicted"/>
<dbReference type="InterPro" id="IPR003615">
    <property type="entry name" value="HNH_nuc"/>
</dbReference>
<evidence type="ECO:0000313" key="3">
    <source>
        <dbReference type="Proteomes" id="UP001500724"/>
    </source>
</evidence>